<evidence type="ECO:0000313" key="1">
    <source>
        <dbReference type="EMBL" id="EFA28752.1"/>
    </source>
</evidence>
<comment type="caution">
    <text evidence="1">The sequence shown here is derived from an EMBL/GenBank/DDBJ whole genome shotgun (WGS) entry which is preliminary data.</text>
</comment>
<organism evidence="1">
    <name type="scientific">Haemophilus influenzae HK1212</name>
    <dbReference type="NCBI Taxonomy" id="456482"/>
    <lineage>
        <taxon>Bacteria</taxon>
        <taxon>Pseudomonadati</taxon>
        <taxon>Pseudomonadota</taxon>
        <taxon>Gammaproteobacteria</taxon>
        <taxon>Pasteurellales</taxon>
        <taxon>Pasteurellaceae</taxon>
        <taxon>Haemophilus</taxon>
    </lineage>
</organism>
<accession>A0A7G2JZ94</accession>
<name>A0A7G2JZ94_HAEIF</name>
<sequence>MFPTPKSFLGTENRSPYRFSAKALLDSISIDNASRVNVKDGLPLAEAIPPPPPAETWLSVVAAAFPWLLANSETTSNRCVALFQITLKTLFINSFS</sequence>
<protein>
    <submittedName>
        <fullName evidence="1">Uncharacterized protein</fullName>
    </submittedName>
</protein>
<dbReference type="EMBL" id="ABFC01000554">
    <property type="protein sequence ID" value="EFA28752.1"/>
    <property type="molecule type" value="Genomic_DNA"/>
</dbReference>
<proteinExistence type="predicted"/>
<reference evidence="1" key="1">
    <citation type="journal article" date="2010" name="Genomics">
        <title>Tracing phylogenomic events leading to diversity of Haemophilus influenzae and the emergence of Brazilian Purpuric Fever (BPF)-associated clones.</title>
        <authorList>
            <person name="Papazisi L."/>
            <person name="Ratnayake S."/>
            <person name="Remortel B.G."/>
            <person name="Bock G.R."/>
            <person name="Liang W."/>
            <person name="Saeed A.I."/>
            <person name="Liu J."/>
            <person name="Fleischmann R.D."/>
            <person name="Kilian M."/>
            <person name="Peterson S.N."/>
        </authorList>
    </citation>
    <scope>NUCLEOTIDE SEQUENCE [LARGE SCALE GENOMIC DNA]</scope>
    <source>
        <strain evidence="1">HK1212</strain>
    </source>
</reference>
<dbReference type="AlphaFoldDB" id="A0A7G2JZ94"/>
<gene>
    <name evidence="1" type="ORF">HAINFHK1212_1146</name>
</gene>